<evidence type="ECO:0000313" key="6">
    <source>
        <dbReference type="Proteomes" id="UP000051936"/>
    </source>
</evidence>
<dbReference type="NCBIfam" id="TIGR01543">
    <property type="entry name" value="proheadase_HK97"/>
    <property type="match status" value="1"/>
</dbReference>
<keyword evidence="1" id="KW-1188">Viral release from host cell</keyword>
<protein>
    <submittedName>
        <fullName evidence="5">Primosomal replication protein N</fullName>
    </submittedName>
</protein>
<keyword evidence="2" id="KW-0645">Protease</keyword>
<comment type="caution">
    <text evidence="5">The sequence shown here is derived from an EMBL/GenBank/DDBJ whole genome shotgun (WGS) entry which is preliminary data.</text>
</comment>
<dbReference type="OrthoDB" id="9804926at2"/>
<dbReference type="InterPro" id="IPR006433">
    <property type="entry name" value="Prohead_protease"/>
</dbReference>
<dbReference type="InterPro" id="IPR054613">
    <property type="entry name" value="Peptidase_S78_dom"/>
</dbReference>
<dbReference type="EMBL" id="LJYG01000108">
    <property type="protein sequence ID" value="KRQ03086.1"/>
    <property type="molecule type" value="Genomic_DNA"/>
</dbReference>
<dbReference type="STRING" id="989370.AOQ71_30445"/>
<keyword evidence="3" id="KW-0378">Hydrolase</keyword>
<evidence type="ECO:0000256" key="1">
    <source>
        <dbReference type="ARBA" id="ARBA00022612"/>
    </source>
</evidence>
<proteinExistence type="predicted"/>
<evidence type="ECO:0000256" key="2">
    <source>
        <dbReference type="ARBA" id="ARBA00022670"/>
    </source>
</evidence>
<gene>
    <name evidence="5" type="ORF">AOQ71_30445</name>
</gene>
<evidence type="ECO:0000313" key="5">
    <source>
        <dbReference type="EMBL" id="KRQ03086.1"/>
    </source>
</evidence>
<sequence>MKTLEHGHARLDVKSVAEDGTFQGYASLFGVTDLGKDVVNKGAFTKSLASKPASRVRMLREHDQSEPIGVWTSIKEDATGLAVSGQLVLDTVKGRETHALLKAGALDGLSIGYRTKSSRLDKAKGIRMLDEVELHEISVVTFPMLPAATVHAVKHNGSSFRALVDAINSARDSLKD</sequence>
<dbReference type="RefSeq" id="WP_057754765.1">
    <property type="nucleotide sequence ID" value="NZ_LJYG01000108.1"/>
</dbReference>
<accession>A0A0R3D465</accession>
<dbReference type="Pfam" id="PF04586">
    <property type="entry name" value="Peptidase_S78"/>
    <property type="match status" value="1"/>
</dbReference>
<dbReference type="GO" id="GO:0006508">
    <property type="term" value="P:proteolysis"/>
    <property type="evidence" value="ECO:0007669"/>
    <property type="project" value="UniProtKB-KW"/>
</dbReference>
<name>A0A0R3D465_9BRAD</name>
<dbReference type="SUPFAM" id="SSF50789">
    <property type="entry name" value="Herpes virus serine proteinase, assemblin"/>
    <property type="match status" value="1"/>
</dbReference>
<organism evidence="5 6">
    <name type="scientific">Bradyrhizobium manausense</name>
    <dbReference type="NCBI Taxonomy" id="989370"/>
    <lineage>
        <taxon>Bacteria</taxon>
        <taxon>Pseudomonadati</taxon>
        <taxon>Pseudomonadota</taxon>
        <taxon>Alphaproteobacteria</taxon>
        <taxon>Hyphomicrobiales</taxon>
        <taxon>Nitrobacteraceae</taxon>
        <taxon>Bradyrhizobium</taxon>
    </lineage>
</organism>
<reference evidence="5 6" key="1">
    <citation type="submission" date="2015-09" db="EMBL/GenBank/DDBJ databases">
        <title>Draft Genome Sequence of Bradyrhizobium manausense Strain BR 3351T, a Novel Symbiotic Nitrogen-Fixing Alphaproteobacterium Isolated from Brazilian Amazon Rain Forest.</title>
        <authorList>
            <person name="De Araujo J.L."/>
            <person name="Zilli J.E."/>
        </authorList>
    </citation>
    <scope>NUCLEOTIDE SEQUENCE [LARGE SCALE GENOMIC DNA]</scope>
    <source>
        <strain evidence="5 6">BR3351</strain>
    </source>
</reference>
<evidence type="ECO:0000259" key="4">
    <source>
        <dbReference type="Pfam" id="PF04586"/>
    </source>
</evidence>
<feature type="domain" description="Prohead serine protease" evidence="4">
    <location>
        <begin position="11"/>
        <end position="156"/>
    </location>
</feature>
<keyword evidence="6" id="KW-1185">Reference proteome</keyword>
<evidence type="ECO:0000256" key="3">
    <source>
        <dbReference type="ARBA" id="ARBA00022801"/>
    </source>
</evidence>
<dbReference type="Proteomes" id="UP000051936">
    <property type="component" value="Unassembled WGS sequence"/>
</dbReference>
<dbReference type="GO" id="GO:0008233">
    <property type="term" value="F:peptidase activity"/>
    <property type="evidence" value="ECO:0007669"/>
    <property type="project" value="UniProtKB-KW"/>
</dbReference>
<dbReference type="AlphaFoldDB" id="A0A0R3D465"/>